<feature type="region of interest" description="Disordered" evidence="1">
    <location>
        <begin position="1203"/>
        <end position="1223"/>
    </location>
</feature>
<sequence length="1288" mass="150320">MRIGDKIELELNKPPVSQSQNLGKSVIGIITYLDPDIKYGEITINIADYTIEKEDWFGFNYRIDISNTNEHIYAKTDSPYFEFKEEEFLINIIQSNIDNDFFSTRYSKSAYLKKLESGKLYNIVTTHNNTEFDPGNLFKIISINKESNILVCYNHTARNNQRLFPNKKPVFNEDIEVNVYNGISKLNNNHILDFLEIQEDSDSDSEFDSEEELEETKDIFRIKGQIPASEKELTEDQKREKIGMAIREMFKNSKIEDEDIINLIEHVFSSLYTKFDAMKNWEKNLEQLDSKNIVPVLEKTDLKTKQPIYNDQSDESDNEEFDWKTANNEDYNQLDYYQFIEKQLQSLIVTHNSNQFTTKSIIECEQNGLPIVLNPSYIYKKDIIPNTQDSALIKKYKVKNTNTILEKLPPSVQMFSKIYDSVGKNAFSIFNTSIENIPNNYLSKIKLIKPKKTTKNSVKSSWTKPSNQKLYIEKQNQKLGLFEVPLNPVKIPDKLLNSKIDKSNKVNYDTIKPFINDFVWDNNQIWPRSIVISHFKNSKEISEIINNFEGTSLNIEDDSYLERLTEKKVFKNSKQRDGIQQYTIESKNKSISKQIYNDLYDSSLSLFSETIEVWNNSKKISNIVLRSKTQLQILFGGKYVRNAEFDGENPYYFIDIFTGREFLPKHIILQLEANISTKDNEQECLKCLINQWGQEETNTKNIVSIINGDIIGSQDDVHDVYNIQRVNVDITKGLNTSYVLSNHLGKDLEIYSHITSNGFVDGFIKIFNEFSSHKQYGQNINNSLSIDNYKEPLDEFFKTEADWNSYVSFFSFDDLELYDTKIPEKIIKNLVKFSTNLKKTYIAWKKLKKDKTSSKEILVKLSKRLIKEIKNTRKNFEKKLYNNVGLYIASYIYSKIAISHEARIKIILNTFAFNSETNKSLWAKDNSLIEESKIITHARNKWNYSDNIQKNNNFTYSYKSNIGVFKKLKKNKSSNIIISKKIRTIIPIVPKISFSKNAINIDTYDYSKEHKLIHQLGNQWKMFKDNQLCVDNMEWAQINNDENLSKDIIELQYKGLVNNLFTTLLKETPNEKFRLPKMWKVLGDKGHLEKIRNWLSNTYNVSYYLNNLVNFKEFMQVVNDDIIDFRKYVSTNTIVSWNKTWLHLIQHLLHEMDTLDLAFSDYRIVLESVVTYLIENEEIISGRNIIMTKSIVEDAHAIAEEDEASGFFGQSNNKDDQKTNREDSRRNLGRFKEGTKIQFDIKTVLASNDTYSDNIPSDNIPSDNIPPQNIPTFDSDYSQNFDDDIDDI</sequence>
<organism evidence="2">
    <name type="scientific">viral metagenome</name>
    <dbReference type="NCBI Taxonomy" id="1070528"/>
    <lineage>
        <taxon>unclassified sequences</taxon>
        <taxon>metagenomes</taxon>
        <taxon>organismal metagenomes</taxon>
    </lineage>
</organism>
<evidence type="ECO:0000313" key="2">
    <source>
        <dbReference type="EMBL" id="QHU22682.1"/>
    </source>
</evidence>
<protein>
    <submittedName>
        <fullName evidence="2">Uncharacterized protein</fullName>
    </submittedName>
</protein>
<dbReference type="EMBL" id="MN741017">
    <property type="protein sequence ID" value="QHU22682.1"/>
    <property type="molecule type" value="Genomic_DNA"/>
</dbReference>
<accession>A0A6C0KXI0</accession>
<reference evidence="2" key="1">
    <citation type="journal article" date="2020" name="Nature">
        <title>Giant virus diversity and host interactions through global metagenomics.</title>
        <authorList>
            <person name="Schulz F."/>
            <person name="Roux S."/>
            <person name="Paez-Espino D."/>
            <person name="Jungbluth S."/>
            <person name="Walsh D.A."/>
            <person name="Denef V.J."/>
            <person name="McMahon K.D."/>
            <person name="Konstantinidis K.T."/>
            <person name="Eloe-Fadrosh E.A."/>
            <person name="Kyrpides N.C."/>
            <person name="Woyke T."/>
        </authorList>
    </citation>
    <scope>NUCLEOTIDE SEQUENCE</scope>
    <source>
        <strain evidence="2">GVMAG-S-ERX555907-63</strain>
    </source>
</reference>
<proteinExistence type="predicted"/>
<feature type="compositionally biased region" description="Basic and acidic residues" evidence="1">
    <location>
        <begin position="1213"/>
        <end position="1223"/>
    </location>
</feature>
<feature type="compositionally biased region" description="Polar residues" evidence="1">
    <location>
        <begin position="1250"/>
        <end position="1280"/>
    </location>
</feature>
<evidence type="ECO:0000256" key="1">
    <source>
        <dbReference type="SAM" id="MobiDB-lite"/>
    </source>
</evidence>
<name>A0A6C0KXI0_9ZZZZ</name>
<feature type="region of interest" description="Disordered" evidence="1">
    <location>
        <begin position="1250"/>
        <end position="1288"/>
    </location>
</feature>